<feature type="transmembrane region" description="Helical" evidence="1">
    <location>
        <begin position="360"/>
        <end position="380"/>
    </location>
</feature>
<feature type="transmembrane region" description="Helical" evidence="1">
    <location>
        <begin position="241"/>
        <end position="263"/>
    </location>
</feature>
<protein>
    <submittedName>
        <fullName evidence="2">DUF1538 domain-containing protein</fullName>
    </submittedName>
</protein>
<feature type="transmembrane region" description="Helical" evidence="1">
    <location>
        <begin position="178"/>
        <end position="195"/>
    </location>
</feature>
<gene>
    <name evidence="2" type="ORF">EHQ62_08770</name>
</gene>
<dbReference type="InterPro" id="IPR011435">
    <property type="entry name" value="UmpAB"/>
</dbReference>
<keyword evidence="1" id="KW-0472">Membrane</keyword>
<dbReference type="EMBL" id="RQGH01000023">
    <property type="protein sequence ID" value="TGL67483.1"/>
    <property type="molecule type" value="Genomic_DNA"/>
</dbReference>
<proteinExistence type="predicted"/>
<feature type="transmembrane region" description="Helical" evidence="1">
    <location>
        <begin position="537"/>
        <end position="553"/>
    </location>
</feature>
<feature type="transmembrane region" description="Helical" evidence="1">
    <location>
        <begin position="61"/>
        <end position="86"/>
    </location>
</feature>
<feature type="transmembrane region" description="Helical" evidence="1">
    <location>
        <begin position="150"/>
        <end position="171"/>
    </location>
</feature>
<comment type="caution">
    <text evidence="2">The sequence shown here is derived from an EMBL/GenBank/DDBJ whole genome shotgun (WGS) entry which is preliminary data.</text>
</comment>
<feature type="transmembrane region" description="Helical" evidence="1">
    <location>
        <begin position="470"/>
        <end position="491"/>
    </location>
</feature>
<feature type="transmembrane region" description="Helical" evidence="1">
    <location>
        <begin position="207"/>
        <end position="229"/>
    </location>
</feature>
<sequence length="635" mass="69826">MARNEKEESIQIGFREALALILPYFRKKIWIQFRSVIWIVLYLTLFQLLVLRVPIKEAGLITLGIVSVIIGLSFFLEGLFLGLMPLGEALGLRLPQKLGIVSIMAFSILLGMGATLAEPAIAILKACGSKVTPWEAPLLYYLLNEGSDTLYLSIATGVGISVLLGMLRFLYGFSLSKVLIPSIFLLLGVSLYAYFDENLKYISGLAWDSGAVTTGPVTVPLVVALGIGISKVSEKNEQSSAYGVVTLASLFPILSVFLVGIYFSMQVPKPMLEGEFFQKEIHSTKGKFLLGGKTKEFETNQKTSSTTPNSLKKIPKGIGNHIFDAFMIALRAILPLSIFLIVVLYLVLKEKIPYPEEVRLGILFSVIGLTIFNFGIMFGLNQLGDQVGWKLPSTFRSIELTDSTKYIQNFNPKAVFTALNEDGKEEKFFYLKERKSYTEIPYREENWDQSKKIYEFTPIHGPIFGKEDNLLGYGIVLIFAFVLGYTATLAEPALSALGNAVEETTVGTFRKSLLIQSVAIGVGFGTLMGILKIILEIPIVWILIPVYLFLLLLNRLSKPEFIEIAWDSAGVTTGPITVPLVIAMGLGIGSQMGTIDGFGILACASAFPILTVLVMGILVENSRKLSLNDSVQKQK</sequence>
<feature type="transmembrane region" description="Helical" evidence="1">
    <location>
        <begin position="98"/>
        <end position="117"/>
    </location>
</feature>
<feature type="transmembrane region" description="Helical" evidence="1">
    <location>
        <begin position="325"/>
        <end position="348"/>
    </location>
</feature>
<dbReference type="Proteomes" id="UP000297567">
    <property type="component" value="Unassembled WGS sequence"/>
</dbReference>
<dbReference type="Pfam" id="PF07556">
    <property type="entry name" value="DUF1538"/>
    <property type="match status" value="2"/>
</dbReference>
<evidence type="ECO:0000256" key="1">
    <source>
        <dbReference type="SAM" id="Phobius"/>
    </source>
</evidence>
<evidence type="ECO:0000313" key="2">
    <source>
        <dbReference type="EMBL" id="TGL67483.1"/>
    </source>
</evidence>
<keyword evidence="3" id="KW-1185">Reference proteome</keyword>
<dbReference type="AlphaFoldDB" id="A0A4Z1A413"/>
<evidence type="ECO:0000313" key="3">
    <source>
        <dbReference type="Proteomes" id="UP000297567"/>
    </source>
</evidence>
<keyword evidence="1" id="KW-1133">Transmembrane helix</keyword>
<accession>A0A4Z1A413</accession>
<organism evidence="2 3">
    <name type="scientific">Leptospira jelokensis</name>
    <dbReference type="NCBI Taxonomy" id="2484931"/>
    <lineage>
        <taxon>Bacteria</taxon>
        <taxon>Pseudomonadati</taxon>
        <taxon>Spirochaetota</taxon>
        <taxon>Spirochaetia</taxon>
        <taxon>Leptospirales</taxon>
        <taxon>Leptospiraceae</taxon>
        <taxon>Leptospira</taxon>
    </lineage>
</organism>
<reference evidence="2" key="1">
    <citation type="journal article" date="2019" name="PLoS Negl. Trop. Dis.">
        <title>Revisiting the worldwide diversity of Leptospira species in the environment.</title>
        <authorList>
            <person name="Vincent A.T."/>
            <person name="Schiettekatte O."/>
            <person name="Bourhy P."/>
            <person name="Veyrier F.J."/>
            <person name="Picardeau M."/>
        </authorList>
    </citation>
    <scope>NUCLEOTIDE SEQUENCE [LARGE SCALE GENOMIC DNA]</scope>
    <source>
        <strain evidence="2">201702451</strain>
    </source>
</reference>
<feature type="transmembrane region" description="Helical" evidence="1">
    <location>
        <begin position="512"/>
        <end position="531"/>
    </location>
</feature>
<feature type="transmembrane region" description="Helical" evidence="1">
    <location>
        <begin position="36"/>
        <end position="55"/>
    </location>
</feature>
<feature type="transmembrane region" description="Helical" evidence="1">
    <location>
        <begin position="598"/>
        <end position="619"/>
    </location>
</feature>
<dbReference type="RefSeq" id="WP_135641965.1">
    <property type="nucleotide sequence ID" value="NZ_RQGH01000023.1"/>
</dbReference>
<keyword evidence="1" id="KW-0812">Transmembrane</keyword>
<name>A0A4Z1A413_9LEPT</name>
<feature type="transmembrane region" description="Helical" evidence="1">
    <location>
        <begin position="565"/>
        <end position="586"/>
    </location>
</feature>